<name>A0AA85J227_TRIRE</name>
<evidence type="ECO:0000256" key="1">
    <source>
        <dbReference type="SAM" id="MobiDB-lite"/>
    </source>
</evidence>
<dbReference type="WBParaSite" id="TREG1_138920.1">
    <property type="protein sequence ID" value="TREG1_138920.1"/>
    <property type="gene ID" value="TREG1_138920"/>
</dbReference>
<accession>A0AA85J227</accession>
<reference evidence="3" key="1">
    <citation type="submission" date="2022-06" db="EMBL/GenBank/DDBJ databases">
        <authorList>
            <person name="Berger JAMES D."/>
            <person name="Berger JAMES D."/>
        </authorList>
    </citation>
    <scope>NUCLEOTIDE SEQUENCE [LARGE SCALE GENOMIC DNA]</scope>
</reference>
<proteinExistence type="predicted"/>
<evidence type="ECO:0000256" key="2">
    <source>
        <dbReference type="SAM" id="SignalP"/>
    </source>
</evidence>
<keyword evidence="3" id="KW-1185">Reference proteome</keyword>
<feature type="compositionally biased region" description="Polar residues" evidence="1">
    <location>
        <begin position="93"/>
        <end position="106"/>
    </location>
</feature>
<dbReference type="AlphaFoldDB" id="A0AA85J227"/>
<organism evidence="3 4">
    <name type="scientific">Trichobilharzia regenti</name>
    <name type="common">Nasal bird schistosome</name>
    <dbReference type="NCBI Taxonomy" id="157069"/>
    <lineage>
        <taxon>Eukaryota</taxon>
        <taxon>Metazoa</taxon>
        <taxon>Spiralia</taxon>
        <taxon>Lophotrochozoa</taxon>
        <taxon>Platyhelminthes</taxon>
        <taxon>Trematoda</taxon>
        <taxon>Digenea</taxon>
        <taxon>Strigeidida</taxon>
        <taxon>Schistosomatoidea</taxon>
        <taxon>Schistosomatidae</taxon>
        <taxon>Trichobilharzia</taxon>
    </lineage>
</organism>
<reference evidence="4" key="2">
    <citation type="submission" date="2023-11" db="UniProtKB">
        <authorList>
            <consortium name="WormBaseParasite"/>
        </authorList>
    </citation>
    <scope>IDENTIFICATION</scope>
</reference>
<feature type="chain" id="PRO_5041716644" evidence="2">
    <location>
        <begin position="24"/>
        <end position="112"/>
    </location>
</feature>
<keyword evidence="2" id="KW-0732">Signal</keyword>
<dbReference type="Proteomes" id="UP000050795">
    <property type="component" value="Unassembled WGS sequence"/>
</dbReference>
<evidence type="ECO:0000313" key="4">
    <source>
        <dbReference type="WBParaSite" id="TREG1_138920.1"/>
    </source>
</evidence>
<feature type="signal peptide" evidence="2">
    <location>
        <begin position="1"/>
        <end position="23"/>
    </location>
</feature>
<sequence>MVYFAYNHIAFVTLLAFVAVNAGEPWSKQDIEAKISATDLLIRGVKPIVDGAEQAVKTREDKILKENANVREGLETYVNCLRTAYKYRSGENALTKSQTISPTKMTPDSRIQ</sequence>
<evidence type="ECO:0000313" key="3">
    <source>
        <dbReference type="Proteomes" id="UP000050795"/>
    </source>
</evidence>
<protein>
    <submittedName>
        <fullName evidence="4">Uncharacterized protein</fullName>
    </submittedName>
</protein>
<feature type="region of interest" description="Disordered" evidence="1">
    <location>
        <begin position="93"/>
        <end position="112"/>
    </location>
</feature>